<dbReference type="Ensembl" id="ENSSSCT00070043911.1">
    <property type="protein sequence ID" value="ENSSSCP00070036983.1"/>
    <property type="gene ID" value="ENSSSCG00070022081.1"/>
</dbReference>
<dbReference type="Proteomes" id="UP000314985">
    <property type="component" value="Chromosome 1"/>
</dbReference>
<evidence type="ECO:0000313" key="1">
    <source>
        <dbReference type="Ensembl" id="ENSSSCP00070036983.1"/>
    </source>
</evidence>
<reference evidence="1 2" key="1">
    <citation type="submission" date="2017-08" db="EMBL/GenBank/DDBJ databases">
        <title>USMARCv1.0.</title>
        <authorList>
            <person name="Hannum G.I."/>
            <person name="Koren S."/>
            <person name="Schroeder S.G."/>
            <person name="Chin S.C."/>
            <person name="Nonneman D.J."/>
            <person name="Becker S.A."/>
            <person name="Rosen B.D."/>
            <person name="Bickhart D.M."/>
            <person name="Putnam N.H."/>
            <person name="Green R.E."/>
            <person name="Tuggle C.K."/>
            <person name="Liu H."/>
            <person name="Rohrer G.A."/>
            <person name="Warr A."/>
            <person name="Hall R."/>
            <person name="Kim K."/>
            <person name="Hume D.A."/>
            <person name="Talbot R."/>
            <person name="Chow W."/>
            <person name="Howe K."/>
            <person name="Schwartz A.S."/>
            <person name="Watson M."/>
            <person name="Archibald A.L."/>
            <person name="Phillippy A.M."/>
            <person name="Smith T.P.L."/>
        </authorList>
    </citation>
    <scope>NUCLEOTIDE SEQUENCE [LARGE SCALE GENOMIC DNA]</scope>
</reference>
<accession>A0A4X1V702</accession>
<dbReference type="OMA" id="IAPVHTC"/>
<dbReference type="AlphaFoldDB" id="A0A4X1V702"/>
<organism evidence="1 2">
    <name type="scientific">Sus scrofa</name>
    <name type="common">Pig</name>
    <dbReference type="NCBI Taxonomy" id="9823"/>
    <lineage>
        <taxon>Eukaryota</taxon>
        <taxon>Metazoa</taxon>
        <taxon>Chordata</taxon>
        <taxon>Craniata</taxon>
        <taxon>Vertebrata</taxon>
        <taxon>Euteleostomi</taxon>
        <taxon>Mammalia</taxon>
        <taxon>Eutheria</taxon>
        <taxon>Laurasiatheria</taxon>
        <taxon>Artiodactyla</taxon>
        <taxon>Suina</taxon>
        <taxon>Suidae</taxon>
        <taxon>Sus</taxon>
    </lineage>
</organism>
<proteinExistence type="predicted"/>
<name>A0A4X1V702_PIG</name>
<reference evidence="1" key="2">
    <citation type="submission" date="2025-08" db="UniProtKB">
        <authorList>
            <consortium name="Ensembl"/>
        </authorList>
    </citation>
    <scope>IDENTIFICATION</scope>
</reference>
<evidence type="ECO:0000313" key="2">
    <source>
        <dbReference type="Proteomes" id="UP000314985"/>
    </source>
</evidence>
<sequence length="118" mass="13155">MFCFFVSYINFTETFIPPFCLRRVATLDFPIALLETFELGSTLFQGPEEAILPEPLSHSLIHLAVSMTVSESLIKLSLTENCKECSGLFIAPVYTCHLLILKAPVILFHPAFSLSAGW</sequence>
<protein>
    <submittedName>
        <fullName evidence="1">Uncharacterized protein</fullName>
    </submittedName>
</protein>